<dbReference type="EMBL" id="OCSU01000001">
    <property type="protein sequence ID" value="SOE50482.1"/>
    <property type="molecule type" value="Genomic_DNA"/>
</dbReference>
<dbReference type="AlphaFoldDB" id="A0A7Z7I3Q7"/>
<protein>
    <submittedName>
        <fullName evidence="1">Uncharacterized protein</fullName>
    </submittedName>
</protein>
<sequence length="113" mass="12628">MVNSAPGWADTLAKSAKLVYWLKCGPVTVLNTRVMENISGYERRGTVQQPELATCCRASSKRYWRPETARTDLVVCPALWRATPEVASTVMCEHGALAIKNVSGHWHFFSFLV</sequence>
<dbReference type="RefSeq" id="WP_062643901.1">
    <property type="nucleotide sequence ID" value="NZ_FCOG02000246.1"/>
</dbReference>
<comment type="caution">
    <text evidence="1">The sequence shown here is derived from an EMBL/GenBank/DDBJ whole genome shotgun (WGS) entry which is preliminary data.</text>
</comment>
<accession>A0A7Z7I3Q7</accession>
<keyword evidence="2" id="KW-1185">Reference proteome</keyword>
<name>A0A7Z7I3Q7_9BURK</name>
<proteinExistence type="predicted"/>
<dbReference type="Proteomes" id="UP000219522">
    <property type="component" value="Unassembled WGS sequence"/>
</dbReference>
<reference evidence="1 2" key="1">
    <citation type="submission" date="2017-09" db="EMBL/GenBank/DDBJ databases">
        <authorList>
            <person name="Varghese N."/>
            <person name="Submissions S."/>
        </authorList>
    </citation>
    <scope>NUCLEOTIDE SEQUENCE [LARGE SCALE GENOMIC DNA]</scope>
    <source>
        <strain evidence="1 2">OK806</strain>
    </source>
</reference>
<evidence type="ECO:0000313" key="1">
    <source>
        <dbReference type="EMBL" id="SOE50482.1"/>
    </source>
</evidence>
<organism evidence="1 2">
    <name type="scientific">Caballeronia arationis</name>
    <dbReference type="NCBI Taxonomy" id="1777142"/>
    <lineage>
        <taxon>Bacteria</taxon>
        <taxon>Pseudomonadati</taxon>
        <taxon>Pseudomonadota</taxon>
        <taxon>Betaproteobacteria</taxon>
        <taxon>Burkholderiales</taxon>
        <taxon>Burkholderiaceae</taxon>
        <taxon>Caballeronia</taxon>
    </lineage>
</organism>
<evidence type="ECO:0000313" key="2">
    <source>
        <dbReference type="Proteomes" id="UP000219522"/>
    </source>
</evidence>
<gene>
    <name evidence="1" type="ORF">SAMN05446927_0428</name>
</gene>